<dbReference type="InterPro" id="IPR024311">
    <property type="entry name" value="Lipocalin-like"/>
</dbReference>
<dbReference type="AlphaFoldDB" id="F4L2E5"/>
<evidence type="ECO:0000256" key="1">
    <source>
        <dbReference type="SAM" id="SignalP"/>
    </source>
</evidence>
<keyword evidence="4" id="KW-1185">Reference proteome</keyword>
<dbReference type="OrthoDB" id="882093at2"/>
<dbReference type="PROSITE" id="PS51257">
    <property type="entry name" value="PROKAR_LIPOPROTEIN"/>
    <property type="match status" value="1"/>
</dbReference>
<accession>F4L2E5</accession>
<dbReference type="eggNOG" id="ENOG5033FE8">
    <property type="taxonomic scope" value="Bacteria"/>
</dbReference>
<evidence type="ECO:0000313" key="3">
    <source>
        <dbReference type="EMBL" id="AEE52898.1"/>
    </source>
</evidence>
<reference evidence="3 4" key="1">
    <citation type="journal article" date="2011" name="Stand. Genomic Sci.">
        <title>Complete genome sequence of Haliscomenobacter hydrossis type strain (O).</title>
        <authorList>
            <consortium name="US DOE Joint Genome Institute (JGI-PGF)"/>
            <person name="Daligault H."/>
            <person name="Lapidus A."/>
            <person name="Zeytun A."/>
            <person name="Nolan M."/>
            <person name="Lucas S."/>
            <person name="Del Rio T.G."/>
            <person name="Tice H."/>
            <person name="Cheng J.F."/>
            <person name="Tapia R."/>
            <person name="Han C."/>
            <person name="Goodwin L."/>
            <person name="Pitluck S."/>
            <person name="Liolios K."/>
            <person name="Pagani I."/>
            <person name="Ivanova N."/>
            <person name="Huntemann M."/>
            <person name="Mavromatis K."/>
            <person name="Mikhailova N."/>
            <person name="Pati A."/>
            <person name="Chen A."/>
            <person name="Palaniappan K."/>
            <person name="Land M."/>
            <person name="Hauser L."/>
            <person name="Brambilla E.M."/>
            <person name="Rohde M."/>
            <person name="Verbarg S."/>
            <person name="Goker M."/>
            <person name="Bristow J."/>
            <person name="Eisen J.A."/>
            <person name="Markowitz V."/>
            <person name="Hugenholtz P."/>
            <person name="Kyrpides N.C."/>
            <person name="Klenk H.P."/>
            <person name="Woyke T."/>
        </authorList>
    </citation>
    <scope>NUCLEOTIDE SEQUENCE [LARGE SCALE GENOMIC DNA]</scope>
    <source>
        <strain evidence="4">ATCC 27775 / DSM 1100 / LMG 10767 / O</strain>
    </source>
</reference>
<feature type="domain" description="Lipocalin-like" evidence="2">
    <location>
        <begin position="44"/>
        <end position="141"/>
    </location>
</feature>
<dbReference type="Pfam" id="PF13648">
    <property type="entry name" value="Lipocalin_4"/>
    <property type="match status" value="1"/>
</dbReference>
<name>F4L2E5_HALH1</name>
<keyword evidence="1" id="KW-0732">Signal</keyword>
<dbReference type="RefSeq" id="WP_013767433.1">
    <property type="nucleotide sequence ID" value="NC_015510.1"/>
</dbReference>
<protein>
    <recommendedName>
        <fullName evidence="2">Lipocalin-like domain-containing protein</fullName>
    </recommendedName>
</protein>
<evidence type="ECO:0000259" key="2">
    <source>
        <dbReference type="Pfam" id="PF13648"/>
    </source>
</evidence>
<dbReference type="HOGENOM" id="CLU_1624819_0_0_10"/>
<organism evidence="3 4">
    <name type="scientific">Haliscomenobacter hydrossis (strain ATCC 27775 / DSM 1100 / LMG 10767 / O)</name>
    <dbReference type="NCBI Taxonomy" id="760192"/>
    <lineage>
        <taxon>Bacteria</taxon>
        <taxon>Pseudomonadati</taxon>
        <taxon>Bacteroidota</taxon>
        <taxon>Saprospiria</taxon>
        <taxon>Saprospirales</taxon>
        <taxon>Haliscomenobacteraceae</taxon>
        <taxon>Haliscomenobacter</taxon>
    </lineage>
</organism>
<reference key="2">
    <citation type="submission" date="2011-04" db="EMBL/GenBank/DDBJ databases">
        <title>Complete sequence of chromosome of Haliscomenobacter hydrossis DSM 1100.</title>
        <authorList>
            <consortium name="US DOE Joint Genome Institute (JGI-PGF)"/>
            <person name="Lucas S."/>
            <person name="Han J."/>
            <person name="Lapidus A."/>
            <person name="Bruce D."/>
            <person name="Goodwin L."/>
            <person name="Pitluck S."/>
            <person name="Peters L."/>
            <person name="Kyrpides N."/>
            <person name="Mavromatis K."/>
            <person name="Ivanova N."/>
            <person name="Ovchinnikova G."/>
            <person name="Pagani I."/>
            <person name="Daligault H."/>
            <person name="Detter J.C."/>
            <person name="Han C."/>
            <person name="Land M."/>
            <person name="Hauser L."/>
            <person name="Markowitz V."/>
            <person name="Cheng J.-F."/>
            <person name="Hugenholtz P."/>
            <person name="Woyke T."/>
            <person name="Wu D."/>
            <person name="Verbarg S."/>
            <person name="Frueling A."/>
            <person name="Brambilla E."/>
            <person name="Klenk H.-P."/>
            <person name="Eisen J.A."/>
        </authorList>
    </citation>
    <scope>NUCLEOTIDE SEQUENCE</scope>
    <source>
        <strain>DSM 1100</strain>
    </source>
</reference>
<feature type="signal peptide" evidence="1">
    <location>
        <begin position="1"/>
        <end position="22"/>
    </location>
</feature>
<dbReference type="KEGG" id="hhy:Halhy_5072"/>
<sequence>MFAFKTWSRLASVMAILSIALASTSCELFEKDDDKDDDNVKNKIVGTWQLKSLTSDPAIDWFGTPVTNVFAQLPACVKDDLVIIQSNNTYLEDEGTSKCQPSAPQTVSGTWALNPAQNVISVSRDGDTESWNLLNLGKTEFTAEYPIEEGGVTYTFKAVYVKK</sequence>
<dbReference type="Proteomes" id="UP000008461">
    <property type="component" value="Chromosome"/>
</dbReference>
<gene>
    <name evidence="3" type="ordered locus">Halhy_5072</name>
</gene>
<dbReference type="EMBL" id="CP002691">
    <property type="protein sequence ID" value="AEE52898.1"/>
    <property type="molecule type" value="Genomic_DNA"/>
</dbReference>
<feature type="chain" id="PRO_5003317451" description="Lipocalin-like domain-containing protein" evidence="1">
    <location>
        <begin position="23"/>
        <end position="163"/>
    </location>
</feature>
<evidence type="ECO:0000313" key="4">
    <source>
        <dbReference type="Proteomes" id="UP000008461"/>
    </source>
</evidence>
<proteinExistence type="predicted"/>